<dbReference type="CDD" id="cd13605">
    <property type="entry name" value="PBP2_TRAP_DctP_like_2"/>
    <property type="match status" value="1"/>
</dbReference>
<dbReference type="NCBIfam" id="NF037995">
    <property type="entry name" value="TRAP_S1"/>
    <property type="match status" value="1"/>
</dbReference>
<dbReference type="PANTHER" id="PTHR33376">
    <property type="match status" value="1"/>
</dbReference>
<dbReference type="KEGG" id="sgp:SpiGrapes_2334"/>
<evidence type="ECO:0000256" key="1">
    <source>
        <dbReference type="ARBA" id="ARBA00009023"/>
    </source>
</evidence>
<dbReference type="HOGENOM" id="CLU_036176_1_3_12"/>
<sequence length="356" mass="40136">MLKSSCSQKSSSPHIRKTLFKYSFLVATCLLLPLTSLFSAELPIIRISVENTASHVQTQAVEKFAKALQQNLAGTYEIQFFPAASLFKDSDIFGALSQGKVEIAVPGTWQFDRYIPEVGLFLLPSLYGKKAITTYNLMQSPLGEKIITAIENSMDVKILGRWIDLGYIQVFSTEKPIRNQKDYIGKLIRVAGGKGNVFRLETLGAKAVSIAWTDLPLALSRSKVDGILTSYESVASARLWEYGIKQVYEDNQYFAQYVPIISAPFWSRLPKEVQQTLLTTWDSIVDQERFDAKYAQAIAKEKIRAKNIAIKVPPEKEIQETRDRLLLTEKETATKLGIPTETYALLKQFFLEQETL</sequence>
<dbReference type="eggNOG" id="COG1638">
    <property type="taxonomic scope" value="Bacteria"/>
</dbReference>
<keyword evidence="3" id="KW-0732">Signal</keyword>
<dbReference type="STRING" id="158190.SpiGrapes_2334"/>
<comment type="similarity">
    <text evidence="1">Belongs to the bacterial solute-binding protein 7 family.</text>
</comment>
<dbReference type="EMBL" id="CP003155">
    <property type="protein sequence ID" value="AEV30109.1"/>
    <property type="molecule type" value="Genomic_DNA"/>
</dbReference>
<evidence type="ECO:0000313" key="4">
    <source>
        <dbReference type="EMBL" id="AEV30109.1"/>
    </source>
</evidence>
<dbReference type="Pfam" id="PF03480">
    <property type="entry name" value="DctP"/>
    <property type="match status" value="1"/>
</dbReference>
<dbReference type="AlphaFoldDB" id="G8QSS7"/>
<keyword evidence="5" id="KW-1185">Reference proteome</keyword>
<dbReference type="InterPro" id="IPR038404">
    <property type="entry name" value="TRAP_DctP_sf"/>
</dbReference>
<dbReference type="PANTHER" id="PTHR33376:SF7">
    <property type="entry name" value="C4-DICARBOXYLATE-BINDING PROTEIN DCTB"/>
    <property type="match status" value="1"/>
</dbReference>
<reference evidence="4 5" key="1">
    <citation type="submission" date="2011-11" db="EMBL/GenBank/DDBJ databases">
        <title>Complete sequence of Spirochaeta sp. grapes.</title>
        <authorList>
            <consortium name="US DOE Joint Genome Institute"/>
            <person name="Lucas S."/>
            <person name="Han J."/>
            <person name="Lapidus A."/>
            <person name="Cheng J.-F."/>
            <person name="Goodwin L."/>
            <person name="Pitluck S."/>
            <person name="Peters L."/>
            <person name="Ovchinnikova G."/>
            <person name="Munk A.C."/>
            <person name="Detter J.C."/>
            <person name="Han C."/>
            <person name="Tapia R."/>
            <person name="Land M."/>
            <person name="Hauser L."/>
            <person name="Kyrpides N."/>
            <person name="Ivanova N."/>
            <person name="Pagani I."/>
            <person name="Ritalahtilisa K."/>
            <person name="Loeffler F."/>
            <person name="Woyke T."/>
        </authorList>
    </citation>
    <scope>NUCLEOTIDE SEQUENCE [LARGE SCALE GENOMIC DNA]</scope>
    <source>
        <strain evidence="5">ATCC BAA-1885 / DSM 22778 / Grapes</strain>
    </source>
</reference>
<evidence type="ECO:0000256" key="3">
    <source>
        <dbReference type="ARBA" id="ARBA00022729"/>
    </source>
</evidence>
<evidence type="ECO:0000256" key="2">
    <source>
        <dbReference type="ARBA" id="ARBA00022448"/>
    </source>
</evidence>
<name>G8QSS7_SPHPG</name>
<protein>
    <submittedName>
        <fullName evidence="4">TRAP-type C4-dicarboxylate transport system, periplasmic component</fullName>
    </submittedName>
</protein>
<accession>G8QSS7</accession>
<gene>
    <name evidence="4" type="ordered locus">SpiGrapes_2334</name>
</gene>
<dbReference type="InterPro" id="IPR018389">
    <property type="entry name" value="DctP_fam"/>
</dbReference>
<proteinExistence type="inferred from homology"/>
<dbReference type="RefSeq" id="WP_014270950.1">
    <property type="nucleotide sequence ID" value="NC_016633.1"/>
</dbReference>
<dbReference type="Gene3D" id="3.40.190.170">
    <property type="entry name" value="Bacterial extracellular solute-binding protein, family 7"/>
    <property type="match status" value="1"/>
</dbReference>
<keyword evidence="2" id="KW-0813">Transport</keyword>
<dbReference type="GO" id="GO:0055085">
    <property type="term" value="P:transmembrane transport"/>
    <property type="evidence" value="ECO:0007669"/>
    <property type="project" value="InterPro"/>
</dbReference>
<dbReference type="OrthoDB" id="9803763at2"/>
<organism evidence="4 5">
    <name type="scientific">Sphaerochaeta pleomorpha (strain ATCC BAA-1885 / DSM 22778 / Grapes)</name>
    <dbReference type="NCBI Taxonomy" id="158190"/>
    <lineage>
        <taxon>Bacteria</taxon>
        <taxon>Pseudomonadati</taxon>
        <taxon>Spirochaetota</taxon>
        <taxon>Spirochaetia</taxon>
        <taxon>Spirochaetales</taxon>
        <taxon>Sphaerochaetaceae</taxon>
        <taxon>Sphaerochaeta</taxon>
    </lineage>
</organism>
<evidence type="ECO:0000313" key="5">
    <source>
        <dbReference type="Proteomes" id="UP000005632"/>
    </source>
</evidence>
<dbReference type="Proteomes" id="UP000005632">
    <property type="component" value="Chromosome"/>
</dbReference>